<comment type="caution">
    <text evidence="7">The sequence shown here is derived from an EMBL/GenBank/DDBJ whole genome shotgun (WGS) entry which is preliminary data.</text>
</comment>
<dbReference type="OrthoDB" id="446368at2759"/>
<proteinExistence type="predicted"/>
<evidence type="ECO:0000313" key="8">
    <source>
        <dbReference type="Proteomes" id="UP001152649"/>
    </source>
</evidence>
<accession>A0A9W4JVK3</accession>
<keyword evidence="4 5" id="KW-0472">Membrane</keyword>
<dbReference type="PANTHER" id="PTHR23502:SF47">
    <property type="entry name" value="MAJOR FACILITATOR SUPERFAMILY (MFS) PROFILE DOMAIN-CONTAINING PROTEIN-RELATED"/>
    <property type="match status" value="1"/>
</dbReference>
<dbReference type="GO" id="GO:0005886">
    <property type="term" value="C:plasma membrane"/>
    <property type="evidence" value="ECO:0007669"/>
    <property type="project" value="TreeGrafter"/>
</dbReference>
<feature type="transmembrane region" description="Helical" evidence="5">
    <location>
        <begin position="132"/>
        <end position="153"/>
    </location>
</feature>
<dbReference type="GO" id="GO:0022857">
    <property type="term" value="F:transmembrane transporter activity"/>
    <property type="evidence" value="ECO:0007669"/>
    <property type="project" value="InterPro"/>
</dbReference>
<feature type="transmembrane region" description="Helical" evidence="5">
    <location>
        <begin position="101"/>
        <end position="120"/>
    </location>
</feature>
<dbReference type="PANTHER" id="PTHR23502">
    <property type="entry name" value="MAJOR FACILITATOR SUPERFAMILY"/>
    <property type="match status" value="1"/>
</dbReference>
<feature type="transmembrane region" description="Helical" evidence="5">
    <location>
        <begin position="75"/>
        <end position="94"/>
    </location>
</feature>
<dbReference type="InterPro" id="IPR036259">
    <property type="entry name" value="MFS_trans_sf"/>
</dbReference>
<keyword evidence="3 5" id="KW-1133">Transmembrane helix</keyword>
<feature type="transmembrane region" description="Helical" evidence="5">
    <location>
        <begin position="348"/>
        <end position="364"/>
    </location>
</feature>
<feature type="transmembrane region" description="Helical" evidence="5">
    <location>
        <begin position="160"/>
        <end position="179"/>
    </location>
</feature>
<feature type="transmembrane region" description="Helical" evidence="5">
    <location>
        <begin position="370"/>
        <end position="396"/>
    </location>
</feature>
<dbReference type="Gene3D" id="1.20.1250.20">
    <property type="entry name" value="MFS general substrate transporter like domains"/>
    <property type="match status" value="1"/>
</dbReference>
<feature type="transmembrane region" description="Helical" evidence="5">
    <location>
        <begin position="266"/>
        <end position="286"/>
    </location>
</feature>
<dbReference type="InterPro" id="IPR020846">
    <property type="entry name" value="MFS_dom"/>
</dbReference>
<evidence type="ECO:0000256" key="3">
    <source>
        <dbReference type="ARBA" id="ARBA00022989"/>
    </source>
</evidence>
<feature type="domain" description="Major facilitator superfamily (MFS) profile" evidence="6">
    <location>
        <begin position="37"/>
        <end position="463"/>
    </location>
</feature>
<dbReference type="PROSITE" id="PS50850">
    <property type="entry name" value="MFS"/>
    <property type="match status" value="1"/>
</dbReference>
<keyword evidence="2 5" id="KW-0812">Transmembrane</keyword>
<protein>
    <recommendedName>
        <fullName evidence="6">Major facilitator superfamily (MFS) profile domain-containing protein</fullName>
    </recommendedName>
</protein>
<feature type="transmembrane region" description="Helical" evidence="5">
    <location>
        <begin position="35"/>
        <end position="55"/>
    </location>
</feature>
<dbReference type="EMBL" id="CAJVPG010000434">
    <property type="protein sequence ID" value="CAG8417339.1"/>
    <property type="molecule type" value="Genomic_DNA"/>
</dbReference>
<feature type="transmembrane region" description="Helical" evidence="5">
    <location>
        <begin position="191"/>
        <end position="211"/>
    </location>
</feature>
<organism evidence="7 8">
    <name type="scientific">Penicillium salamii</name>
    <dbReference type="NCBI Taxonomy" id="1612424"/>
    <lineage>
        <taxon>Eukaryota</taxon>
        <taxon>Fungi</taxon>
        <taxon>Dikarya</taxon>
        <taxon>Ascomycota</taxon>
        <taxon>Pezizomycotina</taxon>
        <taxon>Eurotiomycetes</taxon>
        <taxon>Eurotiomycetidae</taxon>
        <taxon>Eurotiales</taxon>
        <taxon>Aspergillaceae</taxon>
        <taxon>Penicillium</taxon>
    </lineage>
</organism>
<gene>
    <name evidence="7" type="ORF">PSALAMII_LOCUS9468</name>
</gene>
<evidence type="ECO:0000256" key="5">
    <source>
        <dbReference type="SAM" id="Phobius"/>
    </source>
</evidence>
<evidence type="ECO:0000256" key="1">
    <source>
        <dbReference type="ARBA" id="ARBA00004141"/>
    </source>
</evidence>
<dbReference type="Proteomes" id="UP001152649">
    <property type="component" value="Unassembled WGS sequence"/>
</dbReference>
<keyword evidence="8" id="KW-1185">Reference proteome</keyword>
<reference evidence="7" key="1">
    <citation type="submission" date="2021-07" db="EMBL/GenBank/DDBJ databases">
        <authorList>
            <person name="Branca A.L. A."/>
        </authorList>
    </citation>
    <scope>NUCLEOTIDE SEQUENCE</scope>
</reference>
<dbReference type="InterPro" id="IPR011701">
    <property type="entry name" value="MFS"/>
</dbReference>
<feature type="transmembrane region" description="Helical" evidence="5">
    <location>
        <begin position="306"/>
        <end position="327"/>
    </location>
</feature>
<sequence length="487" mass="53153">MPDKNEDSHDDSFIVSWDGEKDAQDPFNWPTVKKFAFTITGCLIVFAVAFASSNFGPATPVIANQYGVSTEVANLSVALFVAGFAAGPLFFAPFSQIYGHAVTLLIGIIGCAIFQIPLGVAQNIETVLVSRALMGLTGSAVLAVGSGMLAEVWGTSTRAMAIGLSATSLNMGSIVGPIAGNFVLSRYGWRWIGWVTLLVCVAICLLSIFTVRESSRQKILERRAGALRRAMRDTRYHALSEKSGITFGALVQRYFKVPLQMISREPILIILTAYLTLVYGTLYLSYQMLPYAFQHRGWSGPMSSLPSISTLLGAFSAWLVSSAHNILYYQPKKGGAFSLVPETRLPPMILGGCILPVALIWFGWSMKTHWFAQVLSCYFLGLSLQLIFITGVIYIIDVYLANANSAISIHVSIRSLVSASFSIWGPLLYTSLGIEWTSTLLAGLAAVLLPSPIIFYYWGARIRSWSRFTTMTDPSILSASVMERAHV</sequence>
<dbReference type="Pfam" id="PF07690">
    <property type="entry name" value="MFS_1"/>
    <property type="match status" value="1"/>
</dbReference>
<feature type="transmembrane region" description="Helical" evidence="5">
    <location>
        <begin position="440"/>
        <end position="458"/>
    </location>
</feature>
<evidence type="ECO:0000256" key="2">
    <source>
        <dbReference type="ARBA" id="ARBA00022692"/>
    </source>
</evidence>
<evidence type="ECO:0000313" key="7">
    <source>
        <dbReference type="EMBL" id="CAG8417339.1"/>
    </source>
</evidence>
<comment type="subcellular location">
    <subcellularLocation>
        <location evidence="1">Membrane</location>
        <topology evidence="1">Multi-pass membrane protein</topology>
    </subcellularLocation>
</comment>
<name>A0A9W4JVK3_9EURO</name>
<dbReference type="AlphaFoldDB" id="A0A9W4JVK3"/>
<dbReference type="SUPFAM" id="SSF103473">
    <property type="entry name" value="MFS general substrate transporter"/>
    <property type="match status" value="1"/>
</dbReference>
<evidence type="ECO:0000256" key="4">
    <source>
        <dbReference type="ARBA" id="ARBA00023136"/>
    </source>
</evidence>
<evidence type="ECO:0000259" key="6">
    <source>
        <dbReference type="PROSITE" id="PS50850"/>
    </source>
</evidence>